<keyword evidence="2" id="KW-1185">Reference proteome</keyword>
<evidence type="ECO:0000313" key="1">
    <source>
        <dbReference type="EMBL" id="KYO47472.1"/>
    </source>
</evidence>
<evidence type="ECO:0000313" key="2">
    <source>
        <dbReference type="Proteomes" id="UP000050525"/>
    </source>
</evidence>
<name>A0A151PER7_ALLMI</name>
<dbReference type="AlphaFoldDB" id="A0A151PER7"/>
<gene>
    <name evidence="1" type="ORF">Y1Q_0019608</name>
</gene>
<dbReference type="EMBL" id="AKHW03000416">
    <property type="protein sequence ID" value="KYO47472.1"/>
    <property type="molecule type" value="Genomic_DNA"/>
</dbReference>
<sequence>MNNGGDAANVGQLVILPYSITVTTLWTCPLQPKNILAKCVFEAISQACCIQRVLQLFLPQKSAPLLGALFSPATVGHFQCSTSK</sequence>
<proteinExistence type="predicted"/>
<protein>
    <submittedName>
        <fullName evidence="1">Uncharacterized protein</fullName>
    </submittedName>
</protein>
<accession>A0A151PER7</accession>
<reference evidence="1 2" key="1">
    <citation type="journal article" date="2012" name="Genome Biol.">
        <title>Sequencing three crocodilian genomes to illuminate the evolution of archosaurs and amniotes.</title>
        <authorList>
            <person name="St John J.A."/>
            <person name="Braun E.L."/>
            <person name="Isberg S.R."/>
            <person name="Miles L.G."/>
            <person name="Chong A.Y."/>
            <person name="Gongora J."/>
            <person name="Dalzell P."/>
            <person name="Moran C."/>
            <person name="Bed'hom B."/>
            <person name="Abzhanov A."/>
            <person name="Burgess S.C."/>
            <person name="Cooksey A.M."/>
            <person name="Castoe T.A."/>
            <person name="Crawford N.G."/>
            <person name="Densmore L.D."/>
            <person name="Drew J.C."/>
            <person name="Edwards S.V."/>
            <person name="Faircloth B.C."/>
            <person name="Fujita M.K."/>
            <person name="Greenwold M.J."/>
            <person name="Hoffmann F.G."/>
            <person name="Howard J.M."/>
            <person name="Iguchi T."/>
            <person name="Janes D.E."/>
            <person name="Khan S.Y."/>
            <person name="Kohno S."/>
            <person name="de Koning A.J."/>
            <person name="Lance S.L."/>
            <person name="McCarthy F.M."/>
            <person name="McCormack J.E."/>
            <person name="Merchant M.E."/>
            <person name="Peterson D.G."/>
            <person name="Pollock D.D."/>
            <person name="Pourmand N."/>
            <person name="Raney B.J."/>
            <person name="Roessler K.A."/>
            <person name="Sanford J.R."/>
            <person name="Sawyer R.H."/>
            <person name="Schmidt C.J."/>
            <person name="Triplett E.W."/>
            <person name="Tuberville T.D."/>
            <person name="Venegas-Anaya M."/>
            <person name="Howard J.T."/>
            <person name="Jarvis E.D."/>
            <person name="Guillette L.J.Jr."/>
            <person name="Glenn T.C."/>
            <person name="Green R.E."/>
            <person name="Ray D.A."/>
        </authorList>
    </citation>
    <scope>NUCLEOTIDE SEQUENCE [LARGE SCALE GENOMIC DNA]</scope>
    <source>
        <strain evidence="1">KSC_2009_1</strain>
    </source>
</reference>
<dbReference type="Proteomes" id="UP000050525">
    <property type="component" value="Unassembled WGS sequence"/>
</dbReference>
<organism evidence="1 2">
    <name type="scientific">Alligator mississippiensis</name>
    <name type="common">American alligator</name>
    <dbReference type="NCBI Taxonomy" id="8496"/>
    <lineage>
        <taxon>Eukaryota</taxon>
        <taxon>Metazoa</taxon>
        <taxon>Chordata</taxon>
        <taxon>Craniata</taxon>
        <taxon>Vertebrata</taxon>
        <taxon>Euteleostomi</taxon>
        <taxon>Archelosauria</taxon>
        <taxon>Archosauria</taxon>
        <taxon>Crocodylia</taxon>
        <taxon>Alligatoridae</taxon>
        <taxon>Alligatorinae</taxon>
        <taxon>Alligator</taxon>
    </lineage>
</organism>
<comment type="caution">
    <text evidence="1">The sequence shown here is derived from an EMBL/GenBank/DDBJ whole genome shotgun (WGS) entry which is preliminary data.</text>
</comment>